<dbReference type="InterPro" id="IPR016130">
    <property type="entry name" value="Tyr_Pase_AS"/>
</dbReference>
<sequence length="250" mass="27207">MEHFPQGLLYRSADLSGLTEQGLPQLARYVHTIIDVRSMPEVKRNGTIGPLEKTFSDAQLAEHGVVRHHVPIFKETDYSPDAIAHRHGLYKNGSDGFVEAYRGILEHCDPALNAVLTALIHKSIRQKDRRGVLVHCSAGKDRTGILCALVLLYAGVSAEAVASEYELTSLGLADKKRAILESLSRPGADLGSQAQVESMMGSPKIVMLKSIAVMKAEFSGVEAIVKRSGMSEADLLVFRAYTAEQPSVKL</sequence>
<name>A0A1Y2FIF3_PROLT</name>
<accession>A0A1Y2FIF3</accession>
<evidence type="ECO:0000313" key="3">
    <source>
        <dbReference type="Proteomes" id="UP000193685"/>
    </source>
</evidence>
<dbReference type="SUPFAM" id="SSF52799">
    <property type="entry name" value="(Phosphotyrosine protein) phosphatases II"/>
    <property type="match status" value="1"/>
</dbReference>
<evidence type="ECO:0000259" key="1">
    <source>
        <dbReference type="PROSITE" id="PS50056"/>
    </source>
</evidence>
<dbReference type="PROSITE" id="PS50056">
    <property type="entry name" value="TYR_PHOSPHATASE_2"/>
    <property type="match status" value="1"/>
</dbReference>
<dbReference type="OrthoDB" id="449382at2759"/>
<dbReference type="RefSeq" id="XP_040725745.1">
    <property type="nucleotide sequence ID" value="XM_040867702.1"/>
</dbReference>
<organism evidence="2 3">
    <name type="scientific">Protomyces lactucae-debilis</name>
    <dbReference type="NCBI Taxonomy" id="2754530"/>
    <lineage>
        <taxon>Eukaryota</taxon>
        <taxon>Fungi</taxon>
        <taxon>Dikarya</taxon>
        <taxon>Ascomycota</taxon>
        <taxon>Taphrinomycotina</taxon>
        <taxon>Taphrinomycetes</taxon>
        <taxon>Taphrinales</taxon>
        <taxon>Protomycetaceae</taxon>
        <taxon>Protomyces</taxon>
    </lineage>
</organism>
<keyword evidence="3" id="KW-1185">Reference proteome</keyword>
<proteinExistence type="predicted"/>
<dbReference type="InterPro" id="IPR000387">
    <property type="entry name" value="Tyr_Pase_dom"/>
</dbReference>
<dbReference type="InterPro" id="IPR026893">
    <property type="entry name" value="Tyr/Ser_Pase_IphP-type"/>
</dbReference>
<dbReference type="InterPro" id="IPR029021">
    <property type="entry name" value="Prot-tyrosine_phosphatase-like"/>
</dbReference>
<dbReference type="Proteomes" id="UP000193685">
    <property type="component" value="Unassembled WGS sequence"/>
</dbReference>
<dbReference type="PANTHER" id="PTHR31126">
    <property type="entry name" value="TYROSINE-PROTEIN PHOSPHATASE"/>
    <property type="match status" value="1"/>
</dbReference>
<dbReference type="PROSITE" id="PS00383">
    <property type="entry name" value="TYR_PHOSPHATASE_1"/>
    <property type="match status" value="1"/>
</dbReference>
<dbReference type="Pfam" id="PF13350">
    <property type="entry name" value="Y_phosphatase3"/>
    <property type="match status" value="1"/>
</dbReference>
<dbReference type="PANTHER" id="PTHR31126:SF1">
    <property type="entry name" value="TYROSINE SPECIFIC PROTEIN PHOSPHATASES DOMAIN-CONTAINING PROTEIN"/>
    <property type="match status" value="1"/>
</dbReference>
<feature type="domain" description="Tyrosine specific protein phosphatases" evidence="1">
    <location>
        <begin position="95"/>
        <end position="180"/>
    </location>
</feature>
<dbReference type="AlphaFoldDB" id="A0A1Y2FIF3"/>
<dbReference type="GO" id="GO:0004721">
    <property type="term" value="F:phosphoprotein phosphatase activity"/>
    <property type="evidence" value="ECO:0007669"/>
    <property type="project" value="InterPro"/>
</dbReference>
<gene>
    <name evidence="2" type="ORF">BCR37DRAFT_346593</name>
</gene>
<dbReference type="EMBL" id="MCFI01000008">
    <property type="protein sequence ID" value="ORY83164.1"/>
    <property type="molecule type" value="Genomic_DNA"/>
</dbReference>
<reference evidence="2 3" key="1">
    <citation type="submission" date="2016-07" db="EMBL/GenBank/DDBJ databases">
        <title>Pervasive Adenine N6-methylation of Active Genes in Fungi.</title>
        <authorList>
            <consortium name="DOE Joint Genome Institute"/>
            <person name="Mondo S.J."/>
            <person name="Dannebaum R.O."/>
            <person name="Kuo R.C."/>
            <person name="Labutti K."/>
            <person name="Haridas S."/>
            <person name="Kuo A."/>
            <person name="Salamov A."/>
            <person name="Ahrendt S.R."/>
            <person name="Lipzen A."/>
            <person name="Sullivan W."/>
            <person name="Andreopoulos W.B."/>
            <person name="Clum A."/>
            <person name="Lindquist E."/>
            <person name="Daum C."/>
            <person name="Ramamoorthy G.K."/>
            <person name="Gryganskyi A."/>
            <person name="Culley D."/>
            <person name="Magnuson J.K."/>
            <person name="James T.Y."/>
            <person name="O'Malley M.A."/>
            <person name="Stajich J.E."/>
            <person name="Spatafora J.W."/>
            <person name="Visel A."/>
            <person name="Grigoriev I.V."/>
        </authorList>
    </citation>
    <scope>NUCLEOTIDE SEQUENCE [LARGE SCALE GENOMIC DNA]</scope>
    <source>
        <strain evidence="2 3">12-1054</strain>
    </source>
</reference>
<dbReference type="OMA" id="PLLFHCF"/>
<protein>
    <submittedName>
        <fullName evidence="2">Tyrosine phosphatase family-domain-containing protein</fullName>
    </submittedName>
</protein>
<dbReference type="Gene3D" id="3.90.190.10">
    <property type="entry name" value="Protein tyrosine phosphatase superfamily"/>
    <property type="match status" value="1"/>
</dbReference>
<dbReference type="STRING" id="56484.A0A1Y2FIF3"/>
<comment type="caution">
    <text evidence="2">The sequence shown here is derived from an EMBL/GenBank/DDBJ whole genome shotgun (WGS) entry which is preliminary data.</text>
</comment>
<dbReference type="GeneID" id="63784301"/>
<evidence type="ECO:0000313" key="2">
    <source>
        <dbReference type="EMBL" id="ORY83164.1"/>
    </source>
</evidence>